<name>A0A1T4X6V6_9CLOT</name>
<keyword evidence="1" id="KW-1133">Transmembrane helix</keyword>
<dbReference type="GO" id="GO:0042802">
    <property type="term" value="F:identical protein binding"/>
    <property type="evidence" value="ECO:0007669"/>
    <property type="project" value="TreeGrafter"/>
</dbReference>
<accession>A0A1T4X6V6</accession>
<feature type="transmembrane region" description="Helical" evidence="1">
    <location>
        <begin position="198"/>
        <end position="219"/>
    </location>
</feature>
<evidence type="ECO:0000313" key="4">
    <source>
        <dbReference type="Proteomes" id="UP000190105"/>
    </source>
</evidence>
<feature type="transmembrane region" description="Helical" evidence="1">
    <location>
        <begin position="6"/>
        <end position="26"/>
    </location>
</feature>
<protein>
    <submittedName>
        <fullName evidence="3">Two-component system, AgrA family, sensor histidine kinase AgrC</fullName>
    </submittedName>
</protein>
<keyword evidence="3" id="KW-0808">Transferase</keyword>
<feature type="transmembrane region" description="Helical" evidence="1">
    <location>
        <begin position="172"/>
        <end position="192"/>
    </location>
</feature>
<keyword evidence="3" id="KW-0418">Kinase</keyword>
<gene>
    <name evidence="3" type="ORF">SAMN05443428_10641</name>
</gene>
<dbReference type="PANTHER" id="PTHR40448">
    <property type="entry name" value="TWO-COMPONENT SENSOR HISTIDINE KINASE"/>
    <property type="match status" value="1"/>
</dbReference>
<dbReference type="PANTHER" id="PTHR40448:SF1">
    <property type="entry name" value="TWO-COMPONENT SENSOR HISTIDINE KINASE"/>
    <property type="match status" value="1"/>
</dbReference>
<dbReference type="STRING" id="1147123.SAMN05443428_10641"/>
<dbReference type="GO" id="GO:0016301">
    <property type="term" value="F:kinase activity"/>
    <property type="evidence" value="ECO:0007669"/>
    <property type="project" value="UniProtKB-KW"/>
</dbReference>
<keyword evidence="1" id="KW-0472">Membrane</keyword>
<reference evidence="4" key="1">
    <citation type="submission" date="2017-02" db="EMBL/GenBank/DDBJ databases">
        <authorList>
            <person name="Varghese N."/>
            <person name="Submissions S."/>
        </authorList>
    </citation>
    <scope>NUCLEOTIDE SEQUENCE [LARGE SCALE GENOMIC DNA]</scope>
    <source>
        <strain evidence="4">USBA 833</strain>
    </source>
</reference>
<feature type="transmembrane region" description="Helical" evidence="1">
    <location>
        <begin position="128"/>
        <end position="151"/>
    </location>
</feature>
<evidence type="ECO:0000256" key="1">
    <source>
        <dbReference type="SAM" id="Phobius"/>
    </source>
</evidence>
<keyword evidence="1" id="KW-0812">Transmembrane</keyword>
<dbReference type="RefSeq" id="WP_078696034.1">
    <property type="nucleotide sequence ID" value="NZ_FUYH01000006.1"/>
</dbReference>
<feature type="domain" description="Sensor histidine kinase NatK-like C-terminal" evidence="2">
    <location>
        <begin position="335"/>
        <end position="437"/>
    </location>
</feature>
<proteinExistence type="predicted"/>
<keyword evidence="4" id="KW-1185">Reference proteome</keyword>
<sequence length="438" mass="51141">MNQHVSIYFTFIIAMLDAMFMNFFIIVFNDLKMKLSKIMLNGLFIGMITFLLYAMQREFTEIFYILYIAIFYPVIFAVIVKYVYKIPISKSLLSVYIITTIEIILTCFIFFAFSSFNIDITKVINNETYLIIINIMLYIIKTILILVIIIYKSRVNLSLSIRSKNITFMFTFILLTALVLMANASLFCFYYKDGLNTKMMLFLLIIYMLYFGFNIILAISMTKYDKRSLEIEQQNFYDSTMSDMVRDLKVIKRKYDNTMAALKGYIQFEDWDGLEEYVNEIFMKDKSENIRNNLMLQKIKSAGLAGLIMTKFEMMNQSGINANLIVEYDINEINMNISDLCQSLGILLDNAYEAALNSEEKYVMLSIYNNDGIIKFIIENSSDKKNDIEKMFHKVGLIKGQERDLGLIMLKNTLKKYKNVLFNTIEGNNNIKMELTIS</sequence>
<evidence type="ECO:0000313" key="3">
    <source>
        <dbReference type="EMBL" id="SKA84601.1"/>
    </source>
</evidence>
<dbReference type="EMBL" id="FUYH01000006">
    <property type="protein sequence ID" value="SKA84601.1"/>
    <property type="molecule type" value="Genomic_DNA"/>
</dbReference>
<evidence type="ECO:0000259" key="2">
    <source>
        <dbReference type="Pfam" id="PF14501"/>
    </source>
</evidence>
<dbReference type="Gene3D" id="3.30.565.10">
    <property type="entry name" value="Histidine kinase-like ATPase, C-terminal domain"/>
    <property type="match status" value="1"/>
</dbReference>
<feature type="transmembrane region" description="Helical" evidence="1">
    <location>
        <begin position="95"/>
        <end position="116"/>
    </location>
</feature>
<dbReference type="SUPFAM" id="SSF55874">
    <property type="entry name" value="ATPase domain of HSP90 chaperone/DNA topoisomerase II/histidine kinase"/>
    <property type="match status" value="1"/>
</dbReference>
<dbReference type="Proteomes" id="UP000190105">
    <property type="component" value="Unassembled WGS sequence"/>
</dbReference>
<dbReference type="Pfam" id="PF14501">
    <property type="entry name" value="HATPase_c_5"/>
    <property type="match status" value="1"/>
</dbReference>
<dbReference type="InterPro" id="IPR036890">
    <property type="entry name" value="HATPase_C_sf"/>
</dbReference>
<dbReference type="AlphaFoldDB" id="A0A1T4X6V6"/>
<dbReference type="OrthoDB" id="1656061at2"/>
<feature type="transmembrane region" description="Helical" evidence="1">
    <location>
        <begin position="62"/>
        <end position="83"/>
    </location>
</feature>
<organism evidence="3 4">
    <name type="scientific">Caloramator quimbayensis</name>
    <dbReference type="NCBI Taxonomy" id="1147123"/>
    <lineage>
        <taxon>Bacteria</taxon>
        <taxon>Bacillati</taxon>
        <taxon>Bacillota</taxon>
        <taxon>Clostridia</taxon>
        <taxon>Eubacteriales</taxon>
        <taxon>Clostridiaceae</taxon>
        <taxon>Caloramator</taxon>
    </lineage>
</organism>
<dbReference type="InterPro" id="IPR032834">
    <property type="entry name" value="NatK-like_C"/>
</dbReference>
<feature type="transmembrane region" description="Helical" evidence="1">
    <location>
        <begin position="38"/>
        <end position="56"/>
    </location>
</feature>